<reference evidence="3 4" key="1">
    <citation type="submission" date="2018-06" db="EMBL/GenBank/DDBJ databases">
        <title>Fusarium incarnatum-equiseti species complex species 28.</title>
        <authorList>
            <person name="Gardiner D.M."/>
        </authorList>
    </citation>
    <scope>NUCLEOTIDE SEQUENCE [LARGE SCALE GENOMIC DNA]</scope>
    <source>
        <strain evidence="3 4">FIESC_28</strain>
    </source>
</reference>
<keyword evidence="2" id="KW-1133">Transmembrane helix</keyword>
<dbReference type="OrthoDB" id="203796at2759"/>
<feature type="transmembrane region" description="Helical" evidence="2">
    <location>
        <begin position="296"/>
        <end position="317"/>
    </location>
</feature>
<dbReference type="AlphaFoldDB" id="A0A366SBT8"/>
<name>A0A366SBT8_9HYPO</name>
<organism evidence="3 4">
    <name type="scientific">Fusarium coffeatum</name>
    <dbReference type="NCBI Taxonomy" id="231269"/>
    <lineage>
        <taxon>Eukaryota</taxon>
        <taxon>Fungi</taxon>
        <taxon>Dikarya</taxon>
        <taxon>Ascomycota</taxon>
        <taxon>Pezizomycotina</taxon>
        <taxon>Sordariomycetes</taxon>
        <taxon>Hypocreomycetidae</taxon>
        <taxon>Hypocreales</taxon>
        <taxon>Nectriaceae</taxon>
        <taxon>Fusarium</taxon>
        <taxon>Fusarium incarnatum-equiseti species complex</taxon>
    </lineage>
</organism>
<dbReference type="PANTHER" id="PTHR37848">
    <property type="entry name" value="EXPRESSED PROTEIN"/>
    <property type="match status" value="1"/>
</dbReference>
<evidence type="ECO:0000256" key="2">
    <source>
        <dbReference type="SAM" id="Phobius"/>
    </source>
</evidence>
<accession>A0A366SBT8</accession>
<protein>
    <submittedName>
        <fullName evidence="3">Uncharacterized protein</fullName>
    </submittedName>
</protein>
<feature type="compositionally biased region" description="Pro residues" evidence="1">
    <location>
        <begin position="1"/>
        <end position="10"/>
    </location>
</feature>
<gene>
    <name evidence="3" type="ORF">FIESC28_00388</name>
</gene>
<dbReference type="RefSeq" id="XP_031021398.1">
    <property type="nucleotide sequence ID" value="XM_031154539.1"/>
</dbReference>
<evidence type="ECO:0000313" key="3">
    <source>
        <dbReference type="EMBL" id="RBR26807.1"/>
    </source>
</evidence>
<proteinExistence type="predicted"/>
<dbReference type="EMBL" id="QKXC01000009">
    <property type="protein sequence ID" value="RBR26807.1"/>
    <property type="molecule type" value="Genomic_DNA"/>
</dbReference>
<dbReference type="Proteomes" id="UP000253153">
    <property type="component" value="Unassembled WGS sequence"/>
</dbReference>
<keyword evidence="2" id="KW-0812">Transmembrane</keyword>
<dbReference type="PANTHER" id="PTHR37848:SF1">
    <property type="entry name" value="SUN DOMAIN-CONTAINING PROTEIN"/>
    <property type="match status" value="1"/>
</dbReference>
<feature type="region of interest" description="Disordered" evidence="1">
    <location>
        <begin position="1"/>
        <end position="22"/>
    </location>
</feature>
<comment type="caution">
    <text evidence="3">The sequence shown here is derived from an EMBL/GenBank/DDBJ whole genome shotgun (WGS) entry which is preliminary data.</text>
</comment>
<sequence length="434" mass="48689">MGKPPSPGPRPYSDDPDAVSLHTTVGEPSYVDAVDEDVLDAGDALLPSYNDAVTETFSNTPAPSAAVGAPIPNQGEFLTGITSPESHFAFTSKRAFQKRTTIGNEVVHVQDARSDADPQVLEYWVRLMAKYPPSPYIHITGTHSESKRDNEGKTKREQVTDFRIMINLQNYLWPNFEFQNYNSAELTTAEPGQKTYRGTVLKNRQKGAKGDLEVGHDKPSLKEWCHRYCAKATGTKVFRLSRTVTGMDTELLRDRLSGIIRSTNYKGHITVELPVADRAVDIYSSSRLNNWRLTRWICWIFYLTFLWIFSWPVLFFMTKRYQVVQVEWPFSRMQPDGQKRYTTVSEEQWMERYGPAIKTLCLDRYQGLAGDAFLNEVMARGDATAANNPINARAAMSAASAAFQGGRFTAGNGARSLMQFAAVATDQVGWGFDT</sequence>
<evidence type="ECO:0000313" key="4">
    <source>
        <dbReference type="Proteomes" id="UP000253153"/>
    </source>
</evidence>
<keyword evidence="2" id="KW-0472">Membrane</keyword>
<keyword evidence="4" id="KW-1185">Reference proteome</keyword>
<evidence type="ECO:0000256" key="1">
    <source>
        <dbReference type="SAM" id="MobiDB-lite"/>
    </source>
</evidence>
<dbReference type="GeneID" id="41989835"/>